<name>A0A0F9CZ46_9ZZZZ</name>
<comment type="caution">
    <text evidence="2">The sequence shown here is derived from an EMBL/GenBank/DDBJ whole genome shotgun (WGS) entry which is preliminary data.</text>
</comment>
<feature type="region of interest" description="Disordered" evidence="1">
    <location>
        <begin position="68"/>
        <end position="106"/>
    </location>
</feature>
<reference evidence="2" key="1">
    <citation type="journal article" date="2015" name="Nature">
        <title>Complex archaea that bridge the gap between prokaryotes and eukaryotes.</title>
        <authorList>
            <person name="Spang A."/>
            <person name="Saw J.H."/>
            <person name="Jorgensen S.L."/>
            <person name="Zaremba-Niedzwiedzka K."/>
            <person name="Martijn J."/>
            <person name="Lind A.E."/>
            <person name="van Eijk R."/>
            <person name="Schleper C."/>
            <person name="Guy L."/>
            <person name="Ettema T.J."/>
        </authorList>
    </citation>
    <scope>NUCLEOTIDE SEQUENCE</scope>
</reference>
<accession>A0A0F9CZ46</accession>
<feature type="non-terminal residue" evidence="2">
    <location>
        <position position="106"/>
    </location>
</feature>
<protein>
    <submittedName>
        <fullName evidence="2">Uncharacterized protein</fullName>
    </submittedName>
</protein>
<evidence type="ECO:0000313" key="2">
    <source>
        <dbReference type="EMBL" id="KKL46736.1"/>
    </source>
</evidence>
<gene>
    <name evidence="2" type="ORF">LCGC14_2342620</name>
</gene>
<dbReference type="AlphaFoldDB" id="A0A0F9CZ46"/>
<proteinExistence type="predicted"/>
<sequence length="106" mass="11568">MTTYDPEGLRDRAKIDAVLAWARGRADFKPDFVQSLSEGLEKYSTLRERQRAALDNIITKFHIVWVTATESEPEPAPAPPTEETTGSAEDNPAPAQHPDPGNPGPG</sequence>
<feature type="compositionally biased region" description="Pro residues" evidence="1">
    <location>
        <begin position="95"/>
        <end position="106"/>
    </location>
</feature>
<organism evidence="2">
    <name type="scientific">marine sediment metagenome</name>
    <dbReference type="NCBI Taxonomy" id="412755"/>
    <lineage>
        <taxon>unclassified sequences</taxon>
        <taxon>metagenomes</taxon>
        <taxon>ecological metagenomes</taxon>
    </lineage>
</organism>
<dbReference type="EMBL" id="LAZR01033924">
    <property type="protein sequence ID" value="KKL46736.1"/>
    <property type="molecule type" value="Genomic_DNA"/>
</dbReference>
<evidence type="ECO:0000256" key="1">
    <source>
        <dbReference type="SAM" id="MobiDB-lite"/>
    </source>
</evidence>